<dbReference type="SUPFAM" id="SSF82866">
    <property type="entry name" value="Multidrug efflux transporter AcrB transmembrane domain"/>
    <property type="match status" value="2"/>
</dbReference>
<keyword evidence="7 9" id="KW-1133">Transmembrane helix</keyword>
<dbReference type="Gene3D" id="3.30.2090.10">
    <property type="entry name" value="Multidrug efflux transporter AcrB TolC docking domain, DN and DC subdomains"/>
    <property type="match status" value="2"/>
</dbReference>
<keyword evidence="3" id="KW-0813">Transport</keyword>
<keyword evidence="8 9" id="KW-0472">Membrane</keyword>
<feature type="transmembrane region" description="Helical" evidence="9">
    <location>
        <begin position="435"/>
        <end position="459"/>
    </location>
</feature>
<feature type="transmembrane region" description="Helical" evidence="9">
    <location>
        <begin position="393"/>
        <end position="414"/>
    </location>
</feature>
<dbReference type="FunFam" id="1.20.1640.10:FF:000001">
    <property type="entry name" value="Efflux pump membrane transporter"/>
    <property type="match status" value="1"/>
</dbReference>
<dbReference type="Gene3D" id="3.30.70.1320">
    <property type="entry name" value="Multidrug efflux transporter AcrB pore domain like"/>
    <property type="match status" value="1"/>
</dbReference>
<feature type="transmembrane region" description="Helical" evidence="9">
    <location>
        <begin position="970"/>
        <end position="996"/>
    </location>
</feature>
<dbReference type="EMBL" id="BJYV01000003">
    <property type="protein sequence ID" value="GEO20521.1"/>
    <property type="molecule type" value="Genomic_DNA"/>
</dbReference>
<evidence type="ECO:0000256" key="1">
    <source>
        <dbReference type="ARBA" id="ARBA00004429"/>
    </source>
</evidence>
<feature type="transmembrane region" description="Helical" evidence="9">
    <location>
        <begin position="896"/>
        <end position="918"/>
    </location>
</feature>
<accession>A0A512C8I4</accession>
<dbReference type="InterPro" id="IPR004764">
    <property type="entry name" value="MdtF-like"/>
</dbReference>
<evidence type="ECO:0000256" key="9">
    <source>
        <dbReference type="SAM" id="Phobius"/>
    </source>
</evidence>
<dbReference type="PRINTS" id="PR00702">
    <property type="entry name" value="ACRIFLAVINRP"/>
</dbReference>
<proteinExistence type="inferred from homology"/>
<dbReference type="GO" id="GO:0005886">
    <property type="term" value="C:plasma membrane"/>
    <property type="evidence" value="ECO:0007669"/>
    <property type="project" value="UniProtKB-SubCell"/>
</dbReference>
<comment type="similarity">
    <text evidence="2">Belongs to the resistance-nodulation-cell division (RND) (TC 2.A.6) family.</text>
</comment>
<feature type="transmembrane region" description="Helical" evidence="9">
    <location>
        <begin position="872"/>
        <end position="889"/>
    </location>
</feature>
<dbReference type="Proteomes" id="UP000321301">
    <property type="component" value="Unassembled WGS sequence"/>
</dbReference>
<dbReference type="Gene3D" id="3.30.70.1440">
    <property type="entry name" value="Multidrug efflux transporter AcrB pore domain"/>
    <property type="match status" value="1"/>
</dbReference>
<gene>
    <name evidence="10" type="ORF">CQA01_10550</name>
</gene>
<feature type="transmembrane region" description="Helical" evidence="9">
    <location>
        <begin position="341"/>
        <end position="360"/>
    </location>
</feature>
<dbReference type="Gene3D" id="3.30.70.1430">
    <property type="entry name" value="Multidrug efflux transporter AcrB pore domain"/>
    <property type="match status" value="2"/>
</dbReference>
<dbReference type="GO" id="GO:0015562">
    <property type="term" value="F:efflux transmembrane transporter activity"/>
    <property type="evidence" value="ECO:0007669"/>
    <property type="project" value="InterPro"/>
</dbReference>
<dbReference type="PANTHER" id="PTHR32063:SF9">
    <property type="entry name" value="SIMILAR TO MULTIDRUG RESISTANCE PROTEIN MEXB"/>
    <property type="match status" value="1"/>
</dbReference>
<dbReference type="Pfam" id="PF00873">
    <property type="entry name" value="ACR_tran"/>
    <property type="match status" value="1"/>
</dbReference>
<comment type="caution">
    <text evidence="10">The sequence shown here is derived from an EMBL/GenBank/DDBJ whole genome shotgun (WGS) entry which is preliminary data.</text>
</comment>
<keyword evidence="4" id="KW-1003">Cell membrane</keyword>
<feature type="transmembrane region" description="Helical" evidence="9">
    <location>
        <begin position="924"/>
        <end position="949"/>
    </location>
</feature>
<keyword evidence="6 9" id="KW-0812">Transmembrane</keyword>
<dbReference type="SUPFAM" id="SSF82693">
    <property type="entry name" value="Multidrug efflux transporter AcrB pore domain, PN1, PN2, PC1 and PC2 subdomains"/>
    <property type="match status" value="4"/>
</dbReference>
<sequence>MFSKFIQRPVLAIAISLAIIFLGILAITTRPISQFPEIAPPRVNIFIAYPGSSADVLVKSTLIPLERAINGVQGMQYIISDATSAGEATIQIIFEPGTDPNAAVVNVKTRIDQVMNNLPPLVQREGVIITPIQPSMLMYVNLFSTDKNADEKFLYNYANVNILPELQRISGMGRATILGSRQYAMRVWLKPDRMRAYNISTEEVLAAIDEQSVIGRPGRLGQSSGKTAQSIEYVLTYKGRFNLPEEYEDIIIKANPEGEILMLKDIAEVELGSEFFDIYSNKDGYPAASMVLKQNFGSNASKVIDKVKLKLTELEQDFPPGMSYEINYDVSTFVDASIDKVLHTLVEAFILVALVVFLFLGDLRSTIIPAIAVPVSLIGAFVFMQLFGLTINMITLFALVLAIGIVVDDAIVVVEAVHAKMEEENLSPFKAVKKVLGEISGAIIAITLVMTAVFIPVAFMTGPVGVFYRQFSITMASAIVLSGLVALTLTPVLCAMILKNNHGKPRKRSPIDLFLDWFNRKFEKITDKYEGLLKLIVNRKVVTYGILLAFGFGIFAVNETLPTGFIPNEDQGMIYAIIQTPPGSTLEITNEVSRKLQEIAEEIDGIQSVSSLAGYEILTEGRGSNAGTCLINLKNWEDREHSVKEIIEELEEETKDLGAVIEYFEPPAVPGYGASDGFSLRMLDKNSTVDYQEFDQVNRDFMDALRERPELSGLFTFFAANYPQFELTIDNKLAMQKGVSIGKAMENLDVLIGSTYEQGFVRFGNFFKVYTQSAPEYRKMPSDIMKLFIKNDHGEMVPYSAFMKMEKKQGPNEITRFNLYTSSSIKGVPAPGYTSGDAIKAIQEVAEQSLPNGYDIAWEGLSYDESRRGNEAIYIFIVVLIFVYLVLAAQYESFIIPLAVILSLPIGVFGSFLMLKFMGLANDIYAQIGLIMLVGLLGKNAVLIVEFAIQKHQQGSTILEAAIIGAKVRFRPILMTSFAFIAGLIPLVMATGAGAIGNRTIGSSAMGGMLFGTIFGVIIVPGLYYIFGSIAEGRTLIRDEDETPLSEDYVKRQYDSRLLKKLKKLLSKNELENGQ</sequence>
<organism evidence="10 11">
    <name type="scientific">Cyclobacterium qasimii</name>
    <dbReference type="NCBI Taxonomy" id="1350429"/>
    <lineage>
        <taxon>Bacteria</taxon>
        <taxon>Pseudomonadati</taxon>
        <taxon>Bacteroidota</taxon>
        <taxon>Cytophagia</taxon>
        <taxon>Cytophagales</taxon>
        <taxon>Cyclobacteriaceae</taxon>
        <taxon>Cyclobacterium</taxon>
    </lineage>
</organism>
<evidence type="ECO:0000256" key="8">
    <source>
        <dbReference type="ARBA" id="ARBA00023136"/>
    </source>
</evidence>
<feature type="transmembrane region" description="Helical" evidence="9">
    <location>
        <begin position="541"/>
        <end position="558"/>
    </location>
</feature>
<dbReference type="InterPro" id="IPR027463">
    <property type="entry name" value="AcrB_DN_DC_subdom"/>
</dbReference>
<dbReference type="AlphaFoldDB" id="A0A512C8I4"/>
<feature type="transmembrane region" description="Helical" evidence="9">
    <location>
        <begin position="471"/>
        <end position="498"/>
    </location>
</feature>
<evidence type="ECO:0000256" key="3">
    <source>
        <dbReference type="ARBA" id="ARBA00022448"/>
    </source>
</evidence>
<dbReference type="Gene3D" id="1.20.1640.10">
    <property type="entry name" value="Multidrug efflux transporter AcrB transmembrane domain"/>
    <property type="match status" value="2"/>
</dbReference>
<evidence type="ECO:0000313" key="10">
    <source>
        <dbReference type="EMBL" id="GEO20521.1"/>
    </source>
</evidence>
<dbReference type="GO" id="GO:0009636">
    <property type="term" value="P:response to toxic substance"/>
    <property type="evidence" value="ECO:0007669"/>
    <property type="project" value="UniProtKB-ARBA"/>
</dbReference>
<evidence type="ECO:0000256" key="4">
    <source>
        <dbReference type="ARBA" id="ARBA00022475"/>
    </source>
</evidence>
<dbReference type="InterPro" id="IPR001036">
    <property type="entry name" value="Acrflvin-R"/>
</dbReference>
<dbReference type="PANTHER" id="PTHR32063">
    <property type="match status" value="1"/>
</dbReference>
<name>A0A512C8I4_9BACT</name>
<evidence type="ECO:0000256" key="5">
    <source>
        <dbReference type="ARBA" id="ARBA00022519"/>
    </source>
</evidence>
<feature type="transmembrane region" description="Helical" evidence="9">
    <location>
        <begin position="367"/>
        <end position="387"/>
    </location>
</feature>
<feature type="transmembrane region" description="Helical" evidence="9">
    <location>
        <begin position="1008"/>
        <end position="1027"/>
    </location>
</feature>
<evidence type="ECO:0000256" key="6">
    <source>
        <dbReference type="ARBA" id="ARBA00022692"/>
    </source>
</evidence>
<evidence type="ECO:0000313" key="11">
    <source>
        <dbReference type="Proteomes" id="UP000321301"/>
    </source>
</evidence>
<evidence type="ECO:0000256" key="7">
    <source>
        <dbReference type="ARBA" id="ARBA00022989"/>
    </source>
</evidence>
<comment type="subcellular location">
    <subcellularLocation>
        <location evidence="1">Cell inner membrane</location>
        <topology evidence="1">Multi-pass membrane protein</topology>
    </subcellularLocation>
</comment>
<dbReference type="GO" id="GO:0042910">
    <property type="term" value="F:xenobiotic transmembrane transporter activity"/>
    <property type="evidence" value="ECO:0007669"/>
    <property type="project" value="TreeGrafter"/>
</dbReference>
<reference evidence="10 11" key="1">
    <citation type="submission" date="2019-07" db="EMBL/GenBank/DDBJ databases">
        <title>Whole genome shotgun sequence of Cyclobacterium qasimii NBRC 106168.</title>
        <authorList>
            <person name="Hosoyama A."/>
            <person name="Uohara A."/>
            <person name="Ohji S."/>
            <person name="Ichikawa N."/>
        </authorList>
    </citation>
    <scope>NUCLEOTIDE SEQUENCE [LARGE SCALE GENOMIC DNA]</scope>
    <source>
        <strain evidence="10 11">NBRC 106168</strain>
    </source>
</reference>
<dbReference type="RefSeq" id="WP_020890211.1">
    <property type="nucleotide sequence ID" value="NZ_BJYV01000003.1"/>
</dbReference>
<dbReference type="SUPFAM" id="SSF82714">
    <property type="entry name" value="Multidrug efflux transporter AcrB TolC docking domain, DN and DC subdomains"/>
    <property type="match status" value="2"/>
</dbReference>
<evidence type="ECO:0000256" key="2">
    <source>
        <dbReference type="ARBA" id="ARBA00010942"/>
    </source>
</evidence>
<dbReference type="NCBIfam" id="TIGR00915">
    <property type="entry name" value="2A0602"/>
    <property type="match status" value="1"/>
</dbReference>
<keyword evidence="11" id="KW-1185">Reference proteome</keyword>
<protein>
    <submittedName>
        <fullName evidence="10">Multidrug transporter AcrB</fullName>
    </submittedName>
</protein>
<keyword evidence="5" id="KW-0997">Cell inner membrane</keyword>